<dbReference type="AlphaFoldDB" id="A0A151JZJ3"/>
<dbReference type="Gene3D" id="3.30.420.10">
    <property type="entry name" value="Ribonuclease H-like superfamily/Ribonuclease H"/>
    <property type="match status" value="1"/>
</dbReference>
<dbReference type="GO" id="GO:0003676">
    <property type="term" value="F:nucleic acid binding"/>
    <property type="evidence" value="ECO:0007669"/>
    <property type="project" value="InterPro"/>
</dbReference>
<evidence type="ECO:0000313" key="2">
    <source>
        <dbReference type="Proteomes" id="UP000078541"/>
    </source>
</evidence>
<evidence type="ECO:0000313" key="1">
    <source>
        <dbReference type="EMBL" id="KYN42435.1"/>
    </source>
</evidence>
<sequence>MECEISHLEIHNLNIVYNGVPTTQENIKVRILIACASINSEMTERARKSFKYRLQKCIEVRGHHFEHLFKYIFCQNKV</sequence>
<dbReference type="InterPro" id="IPR036397">
    <property type="entry name" value="RNaseH_sf"/>
</dbReference>
<accession>A0A151JZJ3</accession>
<protein>
    <recommendedName>
        <fullName evidence="3">Mos1 transposase HTH domain-containing protein</fullName>
    </recommendedName>
</protein>
<proteinExistence type="predicted"/>
<dbReference type="Proteomes" id="UP000078541">
    <property type="component" value="Unassembled WGS sequence"/>
</dbReference>
<evidence type="ECO:0008006" key="3">
    <source>
        <dbReference type="Google" id="ProtNLM"/>
    </source>
</evidence>
<gene>
    <name evidence="1" type="ORF">ALC56_03139</name>
</gene>
<name>A0A151JZJ3_9HYME</name>
<dbReference type="EMBL" id="KQ981362">
    <property type="protein sequence ID" value="KYN42435.1"/>
    <property type="molecule type" value="Genomic_DNA"/>
</dbReference>
<organism evidence="1 2">
    <name type="scientific">Trachymyrmex septentrionalis</name>
    <dbReference type="NCBI Taxonomy" id="34720"/>
    <lineage>
        <taxon>Eukaryota</taxon>
        <taxon>Metazoa</taxon>
        <taxon>Ecdysozoa</taxon>
        <taxon>Arthropoda</taxon>
        <taxon>Hexapoda</taxon>
        <taxon>Insecta</taxon>
        <taxon>Pterygota</taxon>
        <taxon>Neoptera</taxon>
        <taxon>Endopterygota</taxon>
        <taxon>Hymenoptera</taxon>
        <taxon>Apocrita</taxon>
        <taxon>Aculeata</taxon>
        <taxon>Formicoidea</taxon>
        <taxon>Formicidae</taxon>
        <taxon>Myrmicinae</taxon>
        <taxon>Trachymyrmex</taxon>
    </lineage>
</organism>
<reference evidence="1 2" key="1">
    <citation type="submission" date="2016-03" db="EMBL/GenBank/DDBJ databases">
        <title>Trachymyrmex septentrionalis WGS genome.</title>
        <authorList>
            <person name="Nygaard S."/>
            <person name="Hu H."/>
            <person name="Boomsma J."/>
            <person name="Zhang G."/>
        </authorList>
    </citation>
    <scope>NUCLEOTIDE SEQUENCE [LARGE SCALE GENOMIC DNA]</scope>
    <source>
        <strain evidence="1">Tsep2-gDNA-1</strain>
        <tissue evidence="1">Whole body</tissue>
    </source>
</reference>
<keyword evidence="2" id="KW-1185">Reference proteome</keyword>